<evidence type="ECO:0000313" key="2">
    <source>
        <dbReference type="EMBL" id="KAJ6728147.1"/>
    </source>
</evidence>
<keyword evidence="3" id="KW-1185">Reference proteome</keyword>
<reference evidence="2" key="1">
    <citation type="submission" date="2022-11" db="EMBL/GenBank/DDBJ databases">
        <authorList>
            <person name="Hyden B.L."/>
            <person name="Feng K."/>
            <person name="Yates T."/>
            <person name="Jawdy S."/>
            <person name="Smart L.B."/>
            <person name="Muchero W."/>
        </authorList>
    </citation>
    <scope>NUCLEOTIDE SEQUENCE</scope>
    <source>
        <tissue evidence="2">Shoot tip</tissue>
    </source>
</reference>
<comment type="caution">
    <text evidence="2">The sequence shown here is derived from an EMBL/GenBank/DDBJ whole genome shotgun (WGS) entry which is preliminary data.</text>
</comment>
<reference evidence="2" key="2">
    <citation type="journal article" date="2023" name="Int. J. Mol. Sci.">
        <title>De Novo Assembly and Annotation of 11 Diverse Shrub Willow (Salix) Genomes Reveals Novel Gene Organization in Sex-Linked Regions.</title>
        <authorList>
            <person name="Hyden B."/>
            <person name="Feng K."/>
            <person name="Yates T.B."/>
            <person name="Jawdy S."/>
            <person name="Cereghino C."/>
            <person name="Smart L.B."/>
            <person name="Muchero W."/>
        </authorList>
    </citation>
    <scope>NUCLEOTIDE SEQUENCE</scope>
    <source>
        <tissue evidence="2">Shoot tip</tissue>
    </source>
</reference>
<organism evidence="2 3">
    <name type="scientific">Salix koriyanagi</name>
    <dbReference type="NCBI Taxonomy" id="2511006"/>
    <lineage>
        <taxon>Eukaryota</taxon>
        <taxon>Viridiplantae</taxon>
        <taxon>Streptophyta</taxon>
        <taxon>Embryophyta</taxon>
        <taxon>Tracheophyta</taxon>
        <taxon>Spermatophyta</taxon>
        <taxon>Magnoliopsida</taxon>
        <taxon>eudicotyledons</taxon>
        <taxon>Gunneridae</taxon>
        <taxon>Pentapetalae</taxon>
        <taxon>rosids</taxon>
        <taxon>fabids</taxon>
        <taxon>Malpighiales</taxon>
        <taxon>Salicaceae</taxon>
        <taxon>Saliceae</taxon>
        <taxon>Salix</taxon>
    </lineage>
</organism>
<feature type="region of interest" description="Disordered" evidence="1">
    <location>
        <begin position="1"/>
        <end position="41"/>
    </location>
</feature>
<protein>
    <submittedName>
        <fullName evidence="2">Uncharacterized protein</fullName>
    </submittedName>
</protein>
<evidence type="ECO:0000256" key="1">
    <source>
        <dbReference type="SAM" id="MobiDB-lite"/>
    </source>
</evidence>
<feature type="compositionally biased region" description="Low complexity" evidence="1">
    <location>
        <begin position="1"/>
        <end position="18"/>
    </location>
</feature>
<sequence length="103" mass="10938">MEQASASSSAKPLLLDPITPTPIPPSKAHVATPSQSQTKKHLLFEDDTPLQSLATNTLAEPPDVIPLLDLSASTMPKEDDQPNTSAETPDVIPLLDPKCMNNA</sequence>
<accession>A0A9Q0UDV6</accession>
<evidence type="ECO:0000313" key="3">
    <source>
        <dbReference type="Proteomes" id="UP001151752"/>
    </source>
</evidence>
<feature type="region of interest" description="Disordered" evidence="1">
    <location>
        <begin position="71"/>
        <end position="103"/>
    </location>
</feature>
<name>A0A9Q0UDV6_9ROSI</name>
<dbReference type="EMBL" id="JAPFFM010000012">
    <property type="protein sequence ID" value="KAJ6728147.1"/>
    <property type="molecule type" value="Genomic_DNA"/>
</dbReference>
<dbReference type="Proteomes" id="UP001151752">
    <property type="component" value="Chromosome 11"/>
</dbReference>
<gene>
    <name evidence="2" type="ORF">OIU74_006243</name>
</gene>
<dbReference type="AlphaFoldDB" id="A0A9Q0UDV6"/>
<proteinExistence type="predicted"/>